<dbReference type="PATRIC" id="fig|1766.6.peg.2651"/>
<dbReference type="EMBL" id="CP011269">
    <property type="protein sequence ID" value="ALI26509.1"/>
    <property type="molecule type" value="Genomic_DNA"/>
</dbReference>
<organism evidence="1 2">
    <name type="scientific">Mycolicibacterium fortuitum</name>
    <name type="common">Mycobacterium fortuitum</name>
    <dbReference type="NCBI Taxonomy" id="1766"/>
    <lineage>
        <taxon>Bacteria</taxon>
        <taxon>Bacillati</taxon>
        <taxon>Actinomycetota</taxon>
        <taxon>Actinomycetes</taxon>
        <taxon>Mycobacteriales</taxon>
        <taxon>Mycobacteriaceae</taxon>
        <taxon>Mycolicibacterium</taxon>
    </lineage>
</organism>
<protein>
    <submittedName>
        <fullName evidence="1">Uncharacterized protein</fullName>
    </submittedName>
</protein>
<gene>
    <name evidence="1" type="ORF">XA26_26680</name>
</gene>
<evidence type="ECO:0000313" key="1">
    <source>
        <dbReference type="EMBL" id="ALI26509.1"/>
    </source>
</evidence>
<name>A0A0N9XRS5_MYCFO</name>
<dbReference type="KEGG" id="mft:XA26_26680"/>
<sequence length="53" mass="5974">MATAPVRPVEYDSPTADFADVSTASLRRAVAGSRRRRVRRSVLGRSVCRRARW</sequence>
<dbReference type="AlphaFoldDB" id="A0A0N9XRS5"/>
<proteinExistence type="predicted"/>
<keyword evidence="2" id="KW-1185">Reference proteome</keyword>
<accession>A0A0N9XRS5</accession>
<evidence type="ECO:0000313" key="2">
    <source>
        <dbReference type="Proteomes" id="UP000057134"/>
    </source>
</evidence>
<reference evidence="1 2" key="1">
    <citation type="journal article" date="2015" name="MBio">
        <title>Enzymatic Degradation of Phenazines Can Generate Energy and Protect Sensitive Organisms from Toxicity.</title>
        <authorList>
            <person name="Costa K.C."/>
            <person name="Bergkessel M."/>
            <person name="Saunders S."/>
            <person name="Korlach J."/>
            <person name="Newman D.K."/>
        </authorList>
    </citation>
    <scope>NUCLEOTIDE SEQUENCE [LARGE SCALE GENOMIC DNA]</scope>
    <source>
        <strain evidence="1 2">CT6</strain>
    </source>
</reference>
<dbReference type="STRING" id="1766.XA26_26680"/>
<dbReference type="Proteomes" id="UP000057134">
    <property type="component" value="Chromosome"/>
</dbReference>